<reference evidence="1 2" key="1">
    <citation type="submission" date="2013-07" db="EMBL/GenBank/DDBJ databases">
        <title>Completed genome of Sphingomonas sanxanigenens NX02.</title>
        <authorList>
            <person name="Ma T."/>
            <person name="Huang H."/>
            <person name="Wu M."/>
            <person name="Li X."/>
            <person name="Li G."/>
        </authorList>
    </citation>
    <scope>NUCLEOTIDE SEQUENCE [LARGE SCALE GENOMIC DNA]</scope>
    <source>
        <strain evidence="1 2">NX02</strain>
    </source>
</reference>
<protein>
    <submittedName>
        <fullName evidence="1">Uncharacterized protein</fullName>
    </submittedName>
</protein>
<organism evidence="1 2">
    <name type="scientific">Sphingomonas sanxanigenens DSM 19645 = NX02</name>
    <dbReference type="NCBI Taxonomy" id="1123269"/>
    <lineage>
        <taxon>Bacteria</taxon>
        <taxon>Pseudomonadati</taxon>
        <taxon>Pseudomonadota</taxon>
        <taxon>Alphaproteobacteria</taxon>
        <taxon>Sphingomonadales</taxon>
        <taxon>Sphingomonadaceae</taxon>
        <taxon>Sphingomonas</taxon>
    </lineage>
</organism>
<name>W0AE41_9SPHN</name>
<keyword evidence="2" id="KW-1185">Reference proteome</keyword>
<dbReference type="AlphaFoldDB" id="W0AE41"/>
<gene>
    <name evidence="1" type="ORF">NX02_11195</name>
</gene>
<dbReference type="HOGENOM" id="CLU_2384645_0_0_5"/>
<dbReference type="KEGG" id="ssan:NX02_11195"/>
<proteinExistence type="predicted"/>
<dbReference type="EMBL" id="CP006644">
    <property type="protein sequence ID" value="AHE53950.1"/>
    <property type="molecule type" value="Genomic_DNA"/>
</dbReference>
<evidence type="ECO:0000313" key="1">
    <source>
        <dbReference type="EMBL" id="AHE53950.1"/>
    </source>
</evidence>
<dbReference type="PATRIC" id="fig|1123269.5.peg.2175"/>
<evidence type="ECO:0000313" key="2">
    <source>
        <dbReference type="Proteomes" id="UP000018851"/>
    </source>
</evidence>
<sequence>MEPSAAQFVDFRSKWEASMDSEDSAPAETLDADHVPPYRHYVIRAQASIDAARAETLPHRMRIHLQAARQWTALAEKAAFVERRRSSRDRGDQG</sequence>
<dbReference type="Proteomes" id="UP000018851">
    <property type="component" value="Chromosome"/>
</dbReference>
<accession>W0AE41</accession>